<evidence type="ECO:0000313" key="1">
    <source>
        <dbReference type="EMBL" id="PSF35019.1"/>
    </source>
</evidence>
<dbReference type="RefSeq" id="WP_106458289.1">
    <property type="nucleotide sequence ID" value="NZ_PXOH01000023.1"/>
</dbReference>
<reference evidence="1 2" key="1">
    <citation type="submission" date="2018-03" db="EMBL/GenBank/DDBJ databases">
        <title>The ancient ancestry and fast evolution of plastids.</title>
        <authorList>
            <person name="Moore K.R."/>
            <person name="Magnabosco C."/>
            <person name="Momper L."/>
            <person name="Gold D.A."/>
            <person name="Bosak T."/>
            <person name="Fournier G.P."/>
        </authorList>
    </citation>
    <scope>NUCLEOTIDE SEQUENCE [LARGE SCALE GENOMIC DNA]</scope>
    <source>
        <strain evidence="1 2">CCALA 016</strain>
    </source>
</reference>
<dbReference type="AlphaFoldDB" id="A0A2T1LU94"/>
<evidence type="ECO:0000313" key="2">
    <source>
        <dbReference type="Proteomes" id="UP000239001"/>
    </source>
</evidence>
<organism evidence="1 2">
    <name type="scientific">Aphanothece hegewaldii CCALA 016</name>
    <dbReference type="NCBI Taxonomy" id="2107694"/>
    <lineage>
        <taxon>Bacteria</taxon>
        <taxon>Bacillati</taxon>
        <taxon>Cyanobacteriota</taxon>
        <taxon>Cyanophyceae</taxon>
        <taxon>Oscillatoriophycideae</taxon>
        <taxon>Chroococcales</taxon>
        <taxon>Aphanothecaceae</taxon>
        <taxon>Aphanothece</taxon>
    </lineage>
</organism>
<dbReference type="OrthoDB" id="2987626at2"/>
<proteinExistence type="predicted"/>
<reference evidence="1 2" key="2">
    <citation type="submission" date="2018-03" db="EMBL/GenBank/DDBJ databases">
        <authorList>
            <person name="Keele B.F."/>
        </authorList>
    </citation>
    <scope>NUCLEOTIDE SEQUENCE [LARGE SCALE GENOMIC DNA]</scope>
    <source>
        <strain evidence="1 2">CCALA 016</strain>
    </source>
</reference>
<sequence length="187" mass="21734">MIEPLQIWKGFHWSFFINIQGLIICLRRFEIHIALDNITQAQIELKTATEMMLASSAAMELAGSFTKQDYNYVRQTMTPPYVQSTNFSGLMCWEHASLIQLWKRLRPVFASLPIEIQPQHHQFIAAYFDLMNAHRSVCEKFGGDDEGSLRFEKNKAIDTLDKFANSRLQLIEPNHQKLKSCPFSRHE</sequence>
<gene>
    <name evidence="1" type="ORF">C7H19_17915</name>
</gene>
<dbReference type="Proteomes" id="UP000239001">
    <property type="component" value="Unassembled WGS sequence"/>
</dbReference>
<dbReference type="EMBL" id="PXOH01000023">
    <property type="protein sequence ID" value="PSF35019.1"/>
    <property type="molecule type" value="Genomic_DNA"/>
</dbReference>
<protein>
    <submittedName>
        <fullName evidence="1">Siderophore biosynthesis protein</fullName>
    </submittedName>
</protein>
<name>A0A2T1LU94_9CHRO</name>
<comment type="caution">
    <text evidence="1">The sequence shown here is derived from an EMBL/GenBank/DDBJ whole genome shotgun (WGS) entry which is preliminary data.</text>
</comment>
<keyword evidence="2" id="KW-1185">Reference proteome</keyword>
<accession>A0A2T1LU94</accession>